<geneLocation type="plasmid" evidence="1 2">
    <name>unnamed</name>
</geneLocation>
<dbReference type="Proteomes" id="UP001056610">
    <property type="component" value="Plasmid unnamed"/>
</dbReference>
<name>A0ABY4QS19_9MYCO</name>
<proteinExistence type="predicted"/>
<dbReference type="EMBL" id="CP097321">
    <property type="protein sequence ID" value="UQX13466.1"/>
    <property type="molecule type" value="Genomic_DNA"/>
</dbReference>
<protein>
    <submittedName>
        <fullName evidence="1">XRE family transcriptional regulator</fullName>
    </submittedName>
</protein>
<keyword evidence="2" id="KW-1185">Reference proteome</keyword>
<evidence type="ECO:0000313" key="2">
    <source>
        <dbReference type="Proteomes" id="UP001056610"/>
    </source>
</evidence>
<keyword evidence="1" id="KW-0614">Plasmid</keyword>
<evidence type="ECO:0000313" key="1">
    <source>
        <dbReference type="EMBL" id="UQX13466.1"/>
    </source>
</evidence>
<sequence length="133" mass="14299">MSAPLPDRLNRLFDVMHRASEPVISNAAAAEGISHRSGVSISHDDLRQLRAGTKRDATPEQLSAIAEFFGVPACYLTDPNGDPVIEAQLNLLHAMRDNGVRDLHSCGAARSASEPLPPQAINSVAEMITRVFS</sequence>
<accession>A0ABY4QS19</accession>
<reference evidence="1" key="1">
    <citation type="submission" date="2022-05" db="EMBL/GenBank/DDBJ databases">
        <title>A methanotrophic Mycobacterium dominates a cave microbial ecosystem.</title>
        <authorList>
            <person name="Van Spanning R.J.M."/>
            <person name="Guan Q."/>
            <person name="Melkonian C."/>
            <person name="Gallant J."/>
            <person name="Polerecky L."/>
            <person name="Flot J.-F."/>
            <person name="Brandt B.W."/>
            <person name="Braster M."/>
            <person name="Iturbe Espinoza P."/>
            <person name="Aerts J."/>
            <person name="Meima-Franke M."/>
            <person name="Piersma S.R."/>
            <person name="Bunduc C."/>
            <person name="Ummels R."/>
            <person name="Pain A."/>
            <person name="Fleming E.J."/>
            <person name="van der Wel N."/>
            <person name="Gherman V.D."/>
            <person name="Sarbu S.M."/>
            <person name="Bodelier P.L.E."/>
            <person name="Bitter W."/>
        </authorList>
    </citation>
    <scope>NUCLEOTIDE SEQUENCE</scope>
    <source>
        <strain evidence="1">Sulfur Cave</strain>
        <plasmid evidence="1">unnamed</plasmid>
    </source>
</reference>
<gene>
    <name evidence="1" type="ORF">M5I08_25005</name>
</gene>
<organism evidence="1 2">
    <name type="scientific">Candidatus Mycobacterium methanotrophicum</name>
    <dbReference type="NCBI Taxonomy" id="2943498"/>
    <lineage>
        <taxon>Bacteria</taxon>
        <taxon>Bacillati</taxon>
        <taxon>Actinomycetota</taxon>
        <taxon>Actinomycetes</taxon>
        <taxon>Mycobacteriales</taxon>
        <taxon>Mycobacteriaceae</taxon>
        <taxon>Mycobacterium</taxon>
    </lineage>
</organism>
<dbReference type="RefSeq" id="WP_219070210.1">
    <property type="nucleotide sequence ID" value="NZ_CAJUXY010000079.1"/>
</dbReference>